<evidence type="ECO:0008006" key="10">
    <source>
        <dbReference type="Google" id="ProtNLM"/>
    </source>
</evidence>
<accession>A0A9D4P9S3</accession>
<dbReference type="PROSITE" id="PS50935">
    <property type="entry name" value="SSB"/>
    <property type="match status" value="1"/>
</dbReference>
<keyword evidence="2 4" id="KW-0238">DNA-binding</keyword>
<feature type="transmembrane region" description="Helical" evidence="7">
    <location>
        <begin position="211"/>
        <end position="234"/>
    </location>
</feature>
<dbReference type="SUPFAM" id="SSF46911">
    <property type="entry name" value="Ribosomal protein S18"/>
    <property type="match status" value="1"/>
</dbReference>
<keyword evidence="9" id="KW-1185">Reference proteome</keyword>
<dbReference type="PANTHER" id="PTHR10302">
    <property type="entry name" value="SINGLE-STRANDED DNA-BINDING PROTEIN"/>
    <property type="match status" value="1"/>
</dbReference>
<keyword evidence="1 5" id="KW-0689">Ribosomal protein</keyword>
<evidence type="ECO:0000313" key="8">
    <source>
        <dbReference type="EMBL" id="KAH7931479.1"/>
    </source>
</evidence>
<dbReference type="Proteomes" id="UP000821837">
    <property type="component" value="Unassembled WGS sequence"/>
</dbReference>
<evidence type="ECO:0000256" key="6">
    <source>
        <dbReference type="SAM" id="MobiDB-lite"/>
    </source>
</evidence>
<dbReference type="GO" id="GO:0005840">
    <property type="term" value="C:ribosome"/>
    <property type="evidence" value="ECO:0007669"/>
    <property type="project" value="UniProtKB-KW"/>
</dbReference>
<dbReference type="GO" id="GO:0009295">
    <property type="term" value="C:nucleoid"/>
    <property type="evidence" value="ECO:0007669"/>
    <property type="project" value="TreeGrafter"/>
</dbReference>
<evidence type="ECO:0000256" key="5">
    <source>
        <dbReference type="RuleBase" id="RU003910"/>
    </source>
</evidence>
<sequence length="582" mass="62428">MPSKSSTRIAEPLLGVLGRAHGGAAALAPLEARLVDLFQLFTNDVSLFMVGVLLLNTAGIAALGAGLLVLARFRGWLVAVFASPLILFTLGSTLDPIALALAVWAMVIFFGTSPLRPRGWLAGVLLGIATFINPLALLVLLALTVTGPNPARGLKPRNPRMMLAAATVTSAVLLVVDLNAIDRIIHWYSDAVDGGSFASILLMAELGDVSVWTPLWIIVSAGVVLAVAVSLYMVRRTGLDPAVSACLLIGGCLLLAPGLMPWDSLWLLPFVALTIRRWWVLIVWTLAEAVFAVAIQLGDVSGFEFDEGLDSTFVALFTLLRLLALVLVVIMAGDSMAGETVITVVGNLTSDPELRFTPNGAAVANFTVASTPRIFDRQANEFKDGETLFLRCSVWREMGENVAESLQRGTRVIVQGRLKSRSFETKEGEKRTVMELDVDEVGPSLRRATAQQSSGWGNNPQQGGQQGGQRQGGYSQGGNNAPANDPWASSNPQSGNGGWGNPAPMNHQIRKPIKKKANPLKKGEAANIHYKDTATLRKFISDRGKIRARRVTGVTVQEQRVIAKAVKNAREMALLPYSSSAR</sequence>
<dbReference type="PANTHER" id="PTHR10302:SF27">
    <property type="entry name" value="SINGLE-STRANDED DNA-BINDING PROTEIN"/>
    <property type="match status" value="1"/>
</dbReference>
<proteinExistence type="inferred from homology"/>
<dbReference type="Pfam" id="PF00436">
    <property type="entry name" value="SSB"/>
    <property type="match status" value="1"/>
</dbReference>
<evidence type="ECO:0000256" key="1">
    <source>
        <dbReference type="ARBA" id="ARBA00022980"/>
    </source>
</evidence>
<feature type="compositionally biased region" description="Low complexity" evidence="6">
    <location>
        <begin position="451"/>
        <end position="463"/>
    </location>
</feature>
<dbReference type="NCBIfam" id="TIGR00165">
    <property type="entry name" value="S18"/>
    <property type="match status" value="1"/>
</dbReference>
<dbReference type="GO" id="GO:0003697">
    <property type="term" value="F:single-stranded DNA binding"/>
    <property type="evidence" value="ECO:0007669"/>
    <property type="project" value="InterPro"/>
</dbReference>
<feature type="transmembrane region" description="Helical" evidence="7">
    <location>
        <begin position="241"/>
        <end position="259"/>
    </location>
</feature>
<evidence type="ECO:0000256" key="3">
    <source>
        <dbReference type="ARBA" id="ARBA00023274"/>
    </source>
</evidence>
<dbReference type="NCBIfam" id="NF005851">
    <property type="entry name" value="PRK07772.1"/>
    <property type="match status" value="1"/>
</dbReference>
<comment type="similarity">
    <text evidence="5">Belongs to the bacterial ribosomal protein bS18 family.</text>
</comment>
<dbReference type="Pfam" id="PF01084">
    <property type="entry name" value="Ribosomal_S18"/>
    <property type="match status" value="1"/>
</dbReference>
<keyword evidence="7" id="KW-1133">Transmembrane helix</keyword>
<evidence type="ECO:0000256" key="4">
    <source>
        <dbReference type="PROSITE-ProRule" id="PRU00252"/>
    </source>
</evidence>
<feature type="compositionally biased region" description="Basic and acidic residues" evidence="6">
    <location>
        <begin position="425"/>
        <end position="434"/>
    </location>
</feature>
<feature type="transmembrane region" description="Helical" evidence="7">
    <location>
        <begin position="119"/>
        <end position="143"/>
    </location>
</feature>
<dbReference type="HAMAP" id="MF_00984">
    <property type="entry name" value="SSB"/>
    <property type="match status" value="1"/>
</dbReference>
<gene>
    <name evidence="8" type="ORF">HPB52_025644</name>
</gene>
<comment type="caution">
    <text evidence="8">The sequence shown here is derived from an EMBL/GenBank/DDBJ whole genome shotgun (WGS) entry which is preliminary data.</text>
</comment>
<name>A0A9D4P9S3_RHISA</name>
<dbReference type="InterPro" id="IPR000424">
    <property type="entry name" value="Primosome_PriB/ssb"/>
</dbReference>
<evidence type="ECO:0000256" key="2">
    <source>
        <dbReference type="ARBA" id="ARBA00023125"/>
    </source>
</evidence>
<evidence type="ECO:0000313" key="9">
    <source>
        <dbReference type="Proteomes" id="UP000821837"/>
    </source>
</evidence>
<dbReference type="HAMAP" id="MF_00270">
    <property type="entry name" value="Ribosomal_bS18"/>
    <property type="match status" value="1"/>
</dbReference>
<feature type="compositionally biased region" description="Gly residues" evidence="6">
    <location>
        <begin position="464"/>
        <end position="476"/>
    </location>
</feature>
<dbReference type="GO" id="GO:0006260">
    <property type="term" value="P:DNA replication"/>
    <property type="evidence" value="ECO:0007669"/>
    <property type="project" value="InterPro"/>
</dbReference>
<dbReference type="EMBL" id="JABSTV010002282">
    <property type="protein sequence ID" value="KAH7931479.1"/>
    <property type="molecule type" value="Genomic_DNA"/>
</dbReference>
<feature type="transmembrane region" description="Helical" evidence="7">
    <location>
        <begin position="279"/>
        <end position="300"/>
    </location>
</feature>
<reference evidence="8" key="2">
    <citation type="submission" date="2021-09" db="EMBL/GenBank/DDBJ databases">
        <authorList>
            <person name="Jia N."/>
            <person name="Wang J."/>
            <person name="Shi W."/>
            <person name="Du L."/>
            <person name="Sun Y."/>
            <person name="Zhan W."/>
            <person name="Jiang J."/>
            <person name="Wang Q."/>
            <person name="Zhang B."/>
            <person name="Ji P."/>
            <person name="Sakyi L.B."/>
            <person name="Cui X."/>
            <person name="Yuan T."/>
            <person name="Jiang B."/>
            <person name="Yang W."/>
            <person name="Lam T.T.-Y."/>
            <person name="Chang Q."/>
            <person name="Ding S."/>
            <person name="Wang X."/>
            <person name="Zhu J."/>
            <person name="Ruan X."/>
            <person name="Zhao L."/>
            <person name="Wei J."/>
            <person name="Que T."/>
            <person name="Du C."/>
            <person name="Cheng J."/>
            <person name="Dai P."/>
            <person name="Han X."/>
            <person name="Huang E."/>
            <person name="Gao Y."/>
            <person name="Liu J."/>
            <person name="Shao H."/>
            <person name="Ye R."/>
            <person name="Li L."/>
            <person name="Wei W."/>
            <person name="Wang X."/>
            <person name="Wang C."/>
            <person name="Huo Q."/>
            <person name="Li W."/>
            <person name="Guo W."/>
            <person name="Chen H."/>
            <person name="Chen S."/>
            <person name="Zhou L."/>
            <person name="Zhou L."/>
            <person name="Ni X."/>
            <person name="Tian J."/>
            <person name="Zhou Y."/>
            <person name="Sheng Y."/>
            <person name="Liu T."/>
            <person name="Pan Y."/>
            <person name="Xia L."/>
            <person name="Li J."/>
            <person name="Zhao F."/>
            <person name="Cao W."/>
        </authorList>
    </citation>
    <scope>NUCLEOTIDE SEQUENCE</scope>
    <source>
        <strain evidence="8">Rsan-2018</strain>
        <tissue evidence="8">Larvae</tissue>
    </source>
</reference>
<dbReference type="InterPro" id="IPR001648">
    <property type="entry name" value="Ribosomal_bS18"/>
</dbReference>
<feature type="transmembrane region" description="Helical" evidence="7">
    <location>
        <begin position="163"/>
        <end position="181"/>
    </location>
</feature>
<dbReference type="InterPro" id="IPR011344">
    <property type="entry name" value="ssDNA-bd"/>
</dbReference>
<dbReference type="CDD" id="cd04496">
    <property type="entry name" value="SSB_OBF"/>
    <property type="match status" value="1"/>
</dbReference>
<dbReference type="GO" id="GO:0003735">
    <property type="term" value="F:structural constituent of ribosome"/>
    <property type="evidence" value="ECO:0007669"/>
    <property type="project" value="InterPro"/>
</dbReference>
<feature type="transmembrane region" description="Helical" evidence="7">
    <location>
        <begin position="312"/>
        <end position="333"/>
    </location>
</feature>
<dbReference type="Gene3D" id="2.40.50.140">
    <property type="entry name" value="Nucleic acid-binding proteins"/>
    <property type="match status" value="1"/>
</dbReference>
<dbReference type="PRINTS" id="PR00974">
    <property type="entry name" value="RIBOSOMALS18"/>
</dbReference>
<keyword evidence="7" id="KW-0812">Transmembrane</keyword>
<organism evidence="8 9">
    <name type="scientific">Rhipicephalus sanguineus</name>
    <name type="common">Brown dog tick</name>
    <name type="synonym">Ixodes sanguineus</name>
    <dbReference type="NCBI Taxonomy" id="34632"/>
    <lineage>
        <taxon>Eukaryota</taxon>
        <taxon>Metazoa</taxon>
        <taxon>Ecdysozoa</taxon>
        <taxon>Arthropoda</taxon>
        <taxon>Chelicerata</taxon>
        <taxon>Arachnida</taxon>
        <taxon>Acari</taxon>
        <taxon>Parasitiformes</taxon>
        <taxon>Ixodida</taxon>
        <taxon>Ixodoidea</taxon>
        <taxon>Ixodidae</taxon>
        <taxon>Rhipicephalinae</taxon>
        <taxon>Rhipicephalus</taxon>
        <taxon>Rhipicephalus</taxon>
    </lineage>
</organism>
<dbReference type="SUPFAM" id="SSF50249">
    <property type="entry name" value="Nucleic acid-binding proteins"/>
    <property type="match status" value="1"/>
</dbReference>
<dbReference type="GO" id="GO:1990904">
    <property type="term" value="C:ribonucleoprotein complex"/>
    <property type="evidence" value="ECO:0007669"/>
    <property type="project" value="UniProtKB-KW"/>
</dbReference>
<reference evidence="8" key="1">
    <citation type="journal article" date="2020" name="Cell">
        <title>Large-Scale Comparative Analyses of Tick Genomes Elucidate Their Genetic Diversity and Vector Capacities.</title>
        <authorList>
            <consortium name="Tick Genome and Microbiome Consortium (TIGMIC)"/>
            <person name="Jia N."/>
            <person name="Wang J."/>
            <person name="Shi W."/>
            <person name="Du L."/>
            <person name="Sun Y."/>
            <person name="Zhan W."/>
            <person name="Jiang J.F."/>
            <person name="Wang Q."/>
            <person name="Zhang B."/>
            <person name="Ji P."/>
            <person name="Bell-Sakyi L."/>
            <person name="Cui X.M."/>
            <person name="Yuan T.T."/>
            <person name="Jiang B.G."/>
            <person name="Yang W.F."/>
            <person name="Lam T.T."/>
            <person name="Chang Q.C."/>
            <person name="Ding S.J."/>
            <person name="Wang X.J."/>
            <person name="Zhu J.G."/>
            <person name="Ruan X.D."/>
            <person name="Zhao L."/>
            <person name="Wei J.T."/>
            <person name="Ye R.Z."/>
            <person name="Que T.C."/>
            <person name="Du C.H."/>
            <person name="Zhou Y.H."/>
            <person name="Cheng J.X."/>
            <person name="Dai P.F."/>
            <person name="Guo W.B."/>
            <person name="Han X.H."/>
            <person name="Huang E.J."/>
            <person name="Li L.F."/>
            <person name="Wei W."/>
            <person name="Gao Y.C."/>
            <person name="Liu J.Z."/>
            <person name="Shao H.Z."/>
            <person name="Wang X."/>
            <person name="Wang C.C."/>
            <person name="Yang T.C."/>
            <person name="Huo Q.B."/>
            <person name="Li W."/>
            <person name="Chen H.Y."/>
            <person name="Chen S.E."/>
            <person name="Zhou L.G."/>
            <person name="Ni X.B."/>
            <person name="Tian J.H."/>
            <person name="Sheng Y."/>
            <person name="Liu T."/>
            <person name="Pan Y.S."/>
            <person name="Xia L.Y."/>
            <person name="Li J."/>
            <person name="Zhao F."/>
            <person name="Cao W.C."/>
        </authorList>
    </citation>
    <scope>NUCLEOTIDE SEQUENCE</scope>
    <source>
        <strain evidence="8">Rsan-2018</strain>
    </source>
</reference>
<dbReference type="Gene3D" id="4.10.640.10">
    <property type="entry name" value="Ribosomal protein S18"/>
    <property type="match status" value="1"/>
</dbReference>
<feature type="transmembrane region" description="Helical" evidence="7">
    <location>
        <begin position="46"/>
        <end position="70"/>
    </location>
</feature>
<dbReference type="AlphaFoldDB" id="A0A9D4P9S3"/>
<dbReference type="GO" id="GO:0006412">
    <property type="term" value="P:translation"/>
    <property type="evidence" value="ECO:0007669"/>
    <property type="project" value="InterPro"/>
</dbReference>
<protein>
    <recommendedName>
        <fullName evidence="10">30S ribosomal protein S18</fullName>
    </recommendedName>
</protein>
<feature type="transmembrane region" description="Helical" evidence="7">
    <location>
        <begin position="77"/>
        <end position="107"/>
    </location>
</feature>
<dbReference type="InterPro" id="IPR036870">
    <property type="entry name" value="Ribosomal_bS18_sf"/>
</dbReference>
<dbReference type="InterPro" id="IPR012340">
    <property type="entry name" value="NA-bd_OB-fold"/>
</dbReference>
<keyword evidence="7" id="KW-0472">Membrane</keyword>
<dbReference type="NCBIfam" id="TIGR00621">
    <property type="entry name" value="ssb"/>
    <property type="match status" value="1"/>
</dbReference>
<feature type="region of interest" description="Disordered" evidence="6">
    <location>
        <begin position="425"/>
        <end position="507"/>
    </location>
</feature>
<keyword evidence="3 5" id="KW-0687">Ribonucleoprotein</keyword>
<evidence type="ECO:0000256" key="7">
    <source>
        <dbReference type="SAM" id="Phobius"/>
    </source>
</evidence>